<keyword evidence="3" id="KW-1185">Reference proteome</keyword>
<evidence type="ECO:0000256" key="1">
    <source>
        <dbReference type="SAM" id="MobiDB-lite"/>
    </source>
</evidence>
<evidence type="ECO:0000313" key="2">
    <source>
        <dbReference type="EMBL" id="QBM89192.1"/>
    </source>
</evidence>
<dbReference type="EMBL" id="CP034459">
    <property type="protein sequence ID" value="QBM89192.1"/>
    <property type="molecule type" value="Genomic_DNA"/>
</dbReference>
<reference evidence="3" key="1">
    <citation type="submission" date="2019-03" db="EMBL/GenBank/DDBJ databases">
        <title>Snf2 controls pulcherriminic acid biosynthesis and connects pigmentation and antifungal activity of the yeast Metschnikowia pulcherrima.</title>
        <authorList>
            <person name="Gore-Lloyd D."/>
            <person name="Sumann I."/>
            <person name="Brachmann A.O."/>
            <person name="Schneeberger K."/>
            <person name="Ortiz-Merino R.A."/>
            <person name="Moreno-Beltran M."/>
            <person name="Schlaefli M."/>
            <person name="Kirner P."/>
            <person name="Santos Kron A."/>
            <person name="Wolfe K.H."/>
            <person name="Piel J."/>
            <person name="Ahrens C.H."/>
            <person name="Henk D."/>
            <person name="Freimoser F.M."/>
        </authorList>
    </citation>
    <scope>NUCLEOTIDE SEQUENCE [LARGE SCALE GENOMIC DNA]</scope>
    <source>
        <strain evidence="3">APC 1.2</strain>
    </source>
</reference>
<feature type="compositionally biased region" description="Low complexity" evidence="1">
    <location>
        <begin position="183"/>
        <end position="201"/>
    </location>
</feature>
<accession>A0A4P6XNW5</accession>
<sequence length="407" mass="45778">MEASAMVSEKHSHRDQSEHINGLRHIQALLLSATFENTKYSFMSMFISRVLNLKDENQILNPTLDALTKRNPNAEILPQITIPRDLWQASEIRIKNVKEKTEALEAANAILAQSLEELNERDYFTIDEGLISSLKDRVTEQKFTELALESLHFTSLPEDDELEDQGLDSIASLKHLPTEADASSINSGSSRPSSFSGTRSSRVSSISRDFMLGKRKLSIFGHHQQKSEPVPHGEDRKSVGLQHLTSNLTSLTSLDTNTSQPASIQKASQINGLLLKSKFYNKLVKRRDLQALIPGLGSGPGPLSSYRNSTSGTDPQDNTTLARSSYHMSDAQRAQNQRQKLEYYVQTRKLGDHVRQLAASFGRRDSHDDLVTLLEFVKDFIFRFVVVDICHMLFAKTEISRVRELLL</sequence>
<organism evidence="2 3">
    <name type="scientific">Metschnikowia aff. pulcherrima</name>
    <dbReference type="NCBI Taxonomy" id="2163413"/>
    <lineage>
        <taxon>Eukaryota</taxon>
        <taxon>Fungi</taxon>
        <taxon>Dikarya</taxon>
        <taxon>Ascomycota</taxon>
        <taxon>Saccharomycotina</taxon>
        <taxon>Pichiomycetes</taxon>
        <taxon>Metschnikowiaceae</taxon>
        <taxon>Metschnikowia</taxon>
    </lineage>
</organism>
<proteinExistence type="predicted"/>
<name>A0A4P6XNW5_9ASCO</name>
<gene>
    <name evidence="2" type="ORF">METSCH_D02550</name>
</gene>
<dbReference type="Proteomes" id="UP000292447">
    <property type="component" value="Chromosome IV"/>
</dbReference>
<protein>
    <submittedName>
        <fullName evidence="2">Uncharacterized protein</fullName>
    </submittedName>
</protein>
<dbReference type="AlphaFoldDB" id="A0A4P6XNW5"/>
<evidence type="ECO:0000313" key="3">
    <source>
        <dbReference type="Proteomes" id="UP000292447"/>
    </source>
</evidence>
<feature type="region of interest" description="Disordered" evidence="1">
    <location>
        <begin position="179"/>
        <end position="201"/>
    </location>
</feature>